<comment type="subunit">
    <text evidence="3">Component of the RNA polymerase I (Pol I) complex consisting of at least 13 subunits.</text>
</comment>
<keyword evidence="11 15" id="KW-0804">Transcription</keyword>
<evidence type="ECO:0000313" key="18">
    <source>
        <dbReference type="EMBL" id="KAK2581870.1"/>
    </source>
</evidence>
<dbReference type="Gene3D" id="3.30.1490.180">
    <property type="entry name" value="RNA polymerase ii"/>
    <property type="match status" value="1"/>
</dbReference>
<dbReference type="EC" id="2.7.7.6" evidence="15"/>
<dbReference type="FunFam" id="2.40.40.20:FF:000019">
    <property type="entry name" value="DNA-directed RNA polymerase II subunit RPB1"/>
    <property type="match status" value="1"/>
</dbReference>
<dbReference type="Pfam" id="PF04997">
    <property type="entry name" value="RNA_pol_Rpb1_1"/>
    <property type="match status" value="1"/>
</dbReference>
<feature type="compositionally biased region" description="Acidic residues" evidence="16">
    <location>
        <begin position="1398"/>
        <end position="1410"/>
    </location>
</feature>
<keyword evidence="12" id="KW-0539">Nucleus</keyword>
<evidence type="ECO:0000313" key="19">
    <source>
        <dbReference type="Proteomes" id="UP001258017"/>
    </source>
</evidence>
<dbReference type="Pfam" id="PF04983">
    <property type="entry name" value="RNA_pol_Rpb1_3"/>
    <property type="match status" value="1"/>
</dbReference>
<comment type="subcellular location">
    <subcellularLocation>
        <location evidence="1">Nucleus</location>
        <location evidence="1">Nucleolus</location>
    </subcellularLocation>
</comment>
<dbReference type="Gene3D" id="2.40.40.20">
    <property type="match status" value="1"/>
</dbReference>
<feature type="compositionally biased region" description="Acidic residues" evidence="16">
    <location>
        <begin position="1424"/>
        <end position="1445"/>
    </location>
</feature>
<dbReference type="Pfam" id="PF04998">
    <property type="entry name" value="RNA_pol_Rpb1_5"/>
    <property type="match status" value="1"/>
</dbReference>
<dbReference type="CDD" id="cd01435">
    <property type="entry name" value="RNAP_I_RPA1_N"/>
    <property type="match status" value="1"/>
</dbReference>
<dbReference type="GO" id="GO:0003899">
    <property type="term" value="F:DNA-directed RNA polymerase activity"/>
    <property type="evidence" value="ECO:0007669"/>
    <property type="project" value="UniProtKB-EC"/>
</dbReference>
<comment type="function">
    <text evidence="14">DNA-dependent RNA polymerase catalyzes the transcription of DNA into RNA using the four ribonucleoside triphosphates as substrates. Largest and catalytic core component of RNA polymerase I which synthesizes ribosomal RNA precursors. Forms the polymerase active center together with the second largest subunit. A single stranded DNA template strand of the promoter is positioned within the central active site cleft of Pol I. A bridging helix emanates from RPA1 and crosses the cleft near the catalytic site and is thought to promote translocation of Pol I by acting as a ratchet that moves the RNA-DNA hybrid through the active site by switching from straight to bent conformations at each step of nucleotide addition.</text>
</comment>
<dbReference type="SUPFAM" id="SSF64484">
    <property type="entry name" value="beta and beta-prime subunits of DNA dependent RNA-polymerase"/>
    <property type="match status" value="1"/>
</dbReference>
<evidence type="ECO:0000256" key="13">
    <source>
        <dbReference type="ARBA" id="ARBA00048552"/>
    </source>
</evidence>
<keyword evidence="6 15" id="KW-0808">Transferase</keyword>
<proteinExistence type="inferred from homology"/>
<dbReference type="SMART" id="SM00663">
    <property type="entry name" value="RPOLA_N"/>
    <property type="match status" value="1"/>
</dbReference>
<dbReference type="InterPro" id="IPR007081">
    <property type="entry name" value="RNA_pol_Rpb1_5"/>
</dbReference>
<dbReference type="GO" id="GO:0005736">
    <property type="term" value="C:RNA polymerase I complex"/>
    <property type="evidence" value="ECO:0007669"/>
    <property type="project" value="TreeGrafter"/>
</dbReference>
<gene>
    <name evidence="18" type="ORF">KPH14_002333</name>
</gene>
<dbReference type="InterPro" id="IPR007083">
    <property type="entry name" value="RNA_pol_Rpb1_4"/>
</dbReference>
<keyword evidence="5" id="KW-0597">Phosphoprotein</keyword>
<keyword evidence="10" id="KW-0460">Magnesium</keyword>
<evidence type="ECO:0000256" key="5">
    <source>
        <dbReference type="ARBA" id="ARBA00022553"/>
    </source>
</evidence>
<feature type="domain" description="RNA polymerase N-terminal" evidence="17">
    <location>
        <begin position="300"/>
        <end position="635"/>
    </location>
</feature>
<evidence type="ECO:0000256" key="14">
    <source>
        <dbReference type="ARBA" id="ARBA00053996"/>
    </source>
</evidence>
<dbReference type="Gene3D" id="6.10.250.2940">
    <property type="match status" value="1"/>
</dbReference>
<keyword evidence="19" id="KW-1185">Reference proteome</keyword>
<evidence type="ECO:0000256" key="11">
    <source>
        <dbReference type="ARBA" id="ARBA00023163"/>
    </source>
</evidence>
<dbReference type="Gene3D" id="3.30.70.2850">
    <property type="match status" value="1"/>
</dbReference>
<dbReference type="InterPro" id="IPR007080">
    <property type="entry name" value="RNA_pol_Rpb1_1"/>
</dbReference>
<feature type="region of interest" description="Disordered" evidence="16">
    <location>
        <begin position="1373"/>
        <end position="1474"/>
    </location>
</feature>
<keyword evidence="4 15" id="KW-0240">DNA-directed RNA polymerase</keyword>
<dbReference type="Gene3D" id="1.10.274.100">
    <property type="entry name" value="RNA polymerase Rpb1, domain 3"/>
    <property type="match status" value="1"/>
</dbReference>
<evidence type="ECO:0000259" key="17">
    <source>
        <dbReference type="SMART" id="SM00663"/>
    </source>
</evidence>
<dbReference type="Gene3D" id="1.10.357.120">
    <property type="match status" value="1"/>
</dbReference>
<evidence type="ECO:0000256" key="10">
    <source>
        <dbReference type="ARBA" id="ARBA00022842"/>
    </source>
</evidence>
<name>A0AAD9VQ18_9HYME</name>
<comment type="catalytic activity">
    <reaction evidence="13 15">
        <text>RNA(n) + a ribonucleoside 5'-triphosphate = RNA(n+1) + diphosphate</text>
        <dbReference type="Rhea" id="RHEA:21248"/>
        <dbReference type="Rhea" id="RHEA-COMP:14527"/>
        <dbReference type="Rhea" id="RHEA-COMP:17342"/>
        <dbReference type="ChEBI" id="CHEBI:33019"/>
        <dbReference type="ChEBI" id="CHEBI:61557"/>
        <dbReference type="ChEBI" id="CHEBI:140395"/>
        <dbReference type="EC" id="2.7.7.6"/>
    </reaction>
</comment>
<dbReference type="GO" id="GO:0046872">
    <property type="term" value="F:metal ion binding"/>
    <property type="evidence" value="ECO:0007669"/>
    <property type="project" value="UniProtKB-KW"/>
</dbReference>
<dbReference type="InterPro" id="IPR038120">
    <property type="entry name" value="Rpb1_funnel_sf"/>
</dbReference>
<keyword evidence="9" id="KW-0862">Zinc</keyword>
<dbReference type="InterPro" id="IPR045867">
    <property type="entry name" value="DNA-dir_RpoC_beta_prime"/>
</dbReference>
<dbReference type="InterPro" id="IPR007066">
    <property type="entry name" value="RNA_pol_Rpb1_3"/>
</dbReference>
<accession>A0AAD9VQ18</accession>
<dbReference type="GO" id="GO:0006351">
    <property type="term" value="P:DNA-templated transcription"/>
    <property type="evidence" value="ECO:0007669"/>
    <property type="project" value="InterPro"/>
</dbReference>
<evidence type="ECO:0000256" key="15">
    <source>
        <dbReference type="RuleBase" id="RU004279"/>
    </source>
</evidence>
<dbReference type="InterPro" id="IPR015699">
    <property type="entry name" value="DNA-dir_RNA_pol1_lsu_N"/>
</dbReference>
<evidence type="ECO:0000256" key="8">
    <source>
        <dbReference type="ARBA" id="ARBA00022723"/>
    </source>
</evidence>
<dbReference type="FunFam" id="1.10.274.100:FF:000012">
    <property type="entry name" value="DNA-directed RNA polymerase subunit"/>
    <property type="match status" value="1"/>
</dbReference>
<keyword evidence="7 15" id="KW-0548">Nucleotidyltransferase</keyword>
<evidence type="ECO:0000256" key="7">
    <source>
        <dbReference type="ARBA" id="ARBA00022695"/>
    </source>
</evidence>
<organism evidence="18 19">
    <name type="scientific">Odynerus spinipes</name>
    <dbReference type="NCBI Taxonomy" id="1348599"/>
    <lineage>
        <taxon>Eukaryota</taxon>
        <taxon>Metazoa</taxon>
        <taxon>Ecdysozoa</taxon>
        <taxon>Arthropoda</taxon>
        <taxon>Hexapoda</taxon>
        <taxon>Insecta</taxon>
        <taxon>Pterygota</taxon>
        <taxon>Neoptera</taxon>
        <taxon>Endopterygota</taxon>
        <taxon>Hymenoptera</taxon>
        <taxon>Apocrita</taxon>
        <taxon>Aculeata</taxon>
        <taxon>Vespoidea</taxon>
        <taxon>Vespidae</taxon>
        <taxon>Eumeninae</taxon>
        <taxon>Odynerus</taxon>
    </lineage>
</organism>
<dbReference type="GO" id="GO:0003677">
    <property type="term" value="F:DNA binding"/>
    <property type="evidence" value="ECO:0007669"/>
    <property type="project" value="InterPro"/>
</dbReference>
<comment type="caution">
    <text evidence="18">The sequence shown here is derived from an EMBL/GenBank/DDBJ whole genome shotgun (WGS) entry which is preliminary data.</text>
</comment>
<dbReference type="InterPro" id="IPR000722">
    <property type="entry name" value="RNA_pol_asu"/>
</dbReference>
<dbReference type="Pfam" id="PF05000">
    <property type="entry name" value="RNA_pol_Rpb1_4"/>
    <property type="match status" value="1"/>
</dbReference>
<dbReference type="EMBL" id="JAIFRP010000038">
    <property type="protein sequence ID" value="KAK2581870.1"/>
    <property type="molecule type" value="Genomic_DNA"/>
</dbReference>
<evidence type="ECO:0000256" key="6">
    <source>
        <dbReference type="ARBA" id="ARBA00022679"/>
    </source>
</evidence>
<evidence type="ECO:0000256" key="4">
    <source>
        <dbReference type="ARBA" id="ARBA00022478"/>
    </source>
</evidence>
<protein>
    <recommendedName>
        <fullName evidence="15">DNA-directed RNA polymerase subunit</fullName>
        <ecNumber evidence="15">2.7.7.6</ecNumber>
    </recommendedName>
</protein>
<evidence type="ECO:0000256" key="9">
    <source>
        <dbReference type="ARBA" id="ARBA00022833"/>
    </source>
</evidence>
<dbReference type="Pfam" id="PF00623">
    <property type="entry name" value="RNA_pol_Rpb1_2"/>
    <property type="match status" value="1"/>
</dbReference>
<keyword evidence="8" id="KW-0479">Metal-binding</keyword>
<evidence type="ECO:0000256" key="12">
    <source>
        <dbReference type="ARBA" id="ARBA00023242"/>
    </source>
</evidence>
<dbReference type="InterPro" id="IPR006592">
    <property type="entry name" value="RNA_pol_N"/>
</dbReference>
<dbReference type="InterPro" id="IPR044893">
    <property type="entry name" value="RNA_pol_Rpb1_clamp_domain"/>
</dbReference>
<dbReference type="Gene3D" id="4.10.860.120">
    <property type="entry name" value="RNA polymerase II, clamp domain"/>
    <property type="match status" value="1"/>
</dbReference>
<reference evidence="18" key="2">
    <citation type="journal article" date="2023" name="Commun. Biol.">
        <title>Intrasexual cuticular hydrocarbon dimorphism in a wasp sheds light on hydrocarbon biosynthesis genes in Hymenoptera.</title>
        <authorList>
            <person name="Moris V.C."/>
            <person name="Podsiadlowski L."/>
            <person name="Martin S."/>
            <person name="Oeyen J.P."/>
            <person name="Donath A."/>
            <person name="Petersen M."/>
            <person name="Wilbrandt J."/>
            <person name="Misof B."/>
            <person name="Liedtke D."/>
            <person name="Thamm M."/>
            <person name="Scheiner R."/>
            <person name="Schmitt T."/>
            <person name="Niehuis O."/>
        </authorList>
    </citation>
    <scope>NUCLEOTIDE SEQUENCE</scope>
    <source>
        <strain evidence="18">GBR_01_08_01A</strain>
    </source>
</reference>
<dbReference type="PANTHER" id="PTHR19376">
    <property type="entry name" value="DNA-DIRECTED RNA POLYMERASE"/>
    <property type="match status" value="1"/>
</dbReference>
<dbReference type="FunFam" id="3.30.1490.180:FF:000003">
    <property type="entry name" value="DNA-directed RNA polymerase subunit"/>
    <property type="match status" value="1"/>
</dbReference>
<dbReference type="InterPro" id="IPR042102">
    <property type="entry name" value="RNA_pol_Rpb1_3_sf"/>
</dbReference>
<evidence type="ECO:0000256" key="2">
    <source>
        <dbReference type="ARBA" id="ARBA00006460"/>
    </source>
</evidence>
<dbReference type="Proteomes" id="UP001258017">
    <property type="component" value="Unassembled WGS sequence"/>
</dbReference>
<sequence length="1562" mass="177973">MQKYQKQRLTPKHLDPKCLTFSIFTAEDIRNLSVIKIKTPLSFNILGHPLKGGLYDPSLGPLLERSDPCGTCGSTVFKCPGHFGHIELPMPVVNPLFHKALWMLIKLSCLKCFTLQIPTHIKMLLCGKRKILEMGLLSDIDGLEEEVISSMPQGQGSHECDIEYIRDIIEMYIRNLVNRTRYIPSAQSNQHVLNTKNVNAQWHSYIDNVLKQHTAGKICINCQEAIPKLTTLKNKIMTTKTNNTNFGSTNTSTVVHKLDTVMIMPDQSKEYLRKLWQNEKEFLKVIIPCLSNLNTENATDVLFFDVVPVLPPIVRPVNFINGQMVEHPQTQVYKSIIQDCLILRNIIQCIHDGNTSQLPEEGKSVFEQIKGSTPVEKLHNAWQMLQTDVDHLMDRELNRTADSANCYGLKQVIEKKEGIIRMHMMGKRVNYAARSVITPDPNLDIDEIGVPEAFALKLTYPTPVTPWNVVELRQLILNGPNIHPGAVIIENEDGSVQRLNPFDVTKREAIAKRLLPSSDKANRFFNGIKIVHRHLQNGDVLLLNRQPTLHKPSIMAHKARILKGEKTLRLHYANCKAYNADFDGDEMNAHFPQNELARSEGYLIANVSNQYLVPKDGTPLSGLIQDHVISGVRLTTRGKFFSKDDYMQLVYCALTVKKGNITLLPPTILKPVPLWSGKQIISTVLINITPPNSAQINLTSTAKINAKQWQTQKPRRWKCGTEFTDIKEMSEAEVIIRNGELLCGVLDKTHYGATPYGLVHCVYELYGGPSSSKLLSAFGKLFQSFLQLDGFTLGIEDILIVPKADMKRKEIILRSRTVGEEVQKAVLEVPDDTPPDVVTSKMEEAYWNEPKFRALVDRKYKSTLDVYTNDINKTCIPLGLLKKFPHNNLQLMVQSGAKGSMVNTMQISCLLGQIELEGKRPPLMISGKSLPSFPPYDPTPRAGGFIDGRFMTGIQPQEFFFHCMAGREGLIDTAVKTSRSGYLQRCLIKHLEGLVVNYDSTVRDSDGSLIQIYYGEDGLDVPASRFLRSDQMEFLVDNKNAIVEPNLLKYLKEDSNYERTIKLIKKIKKWEKKNGNVLDKRRRGEFLMFSADNFNPNSSKAKRIDESSGRSKAVLSLMRKWIRADEEIKKSYKKQCIKCPDPVMSKFRQDIEFGVLSEQLEKLMDQYVSKKTSEYRRQISRSELRDILSMKVMKSICPPGEPVGLLAAQSIGEPSTQMTLNTFHFAGRGEMNVTLGIPRLREILMMASKHIKTPSMEIPFRRDLHNLAKQSIKLRQKLTKCTLPDILKNIKINREMEQFPHRRLVYTLTIDFLPHKYYKGEFCVNPQHVLKKTEQLFFKALFREIKKAAKVTGTLIYVEGEKKRMNNDDAFLDEEESDVQPKASKSNNIKTDLGEEHESSDEEEAGDDADATVTRTMSRHNENQEYEDEDEEVQEANEKDDEDIAEISIETTNKQKEMEDEDDDNVETKSDMDTRKKQDVVDSHMYALEYDYDEDKSLWCKLKFWLPFKMTKIDLPTIIKNAASKIILWETPDIKRAFTFENPDGETILKTDGLNIIVSNFL</sequence>
<dbReference type="PANTHER" id="PTHR19376:SF11">
    <property type="entry name" value="DNA-DIRECTED RNA POLYMERASE I SUBUNIT RPA1"/>
    <property type="match status" value="1"/>
</dbReference>
<evidence type="ECO:0000256" key="1">
    <source>
        <dbReference type="ARBA" id="ARBA00004604"/>
    </source>
</evidence>
<comment type="similarity">
    <text evidence="2 15">Belongs to the RNA polymerase beta' chain family.</text>
</comment>
<evidence type="ECO:0000256" key="3">
    <source>
        <dbReference type="ARBA" id="ARBA00011251"/>
    </source>
</evidence>
<dbReference type="Gene3D" id="1.10.132.30">
    <property type="match status" value="1"/>
</dbReference>
<evidence type="ECO:0000256" key="16">
    <source>
        <dbReference type="SAM" id="MobiDB-lite"/>
    </source>
</evidence>
<reference evidence="18" key="1">
    <citation type="submission" date="2021-08" db="EMBL/GenBank/DDBJ databases">
        <authorList>
            <person name="Misof B."/>
            <person name="Oliver O."/>
            <person name="Podsiadlowski L."/>
            <person name="Donath A."/>
            <person name="Peters R."/>
            <person name="Mayer C."/>
            <person name="Rust J."/>
            <person name="Gunkel S."/>
            <person name="Lesny P."/>
            <person name="Martin S."/>
            <person name="Oeyen J.P."/>
            <person name="Petersen M."/>
            <person name="Panagiotis P."/>
            <person name="Wilbrandt J."/>
            <person name="Tanja T."/>
        </authorList>
    </citation>
    <scope>NUCLEOTIDE SEQUENCE</scope>
    <source>
        <strain evidence="18">GBR_01_08_01A</strain>
        <tissue evidence="18">Thorax + abdomen</tissue>
    </source>
</reference>